<dbReference type="InterPro" id="IPR018378">
    <property type="entry name" value="C-type_lectin_CS"/>
</dbReference>
<evidence type="ECO:0000256" key="2">
    <source>
        <dbReference type="ARBA" id="ARBA00023157"/>
    </source>
</evidence>
<sequence>MVRLYFNIWTFLYNKIAVSLVLFFTILSNPLLSHSQCQDGWREYEDKCYLFSTDTKSWTEANAFCLEQNTINVLLSFHTLDSCIYWIGLNDHVVEGVWEWSDGTTFITYVSYWMPGQPDNWGDEPGEDCGQVVGSSFGQWNDEHCDSKRKYICKHVNRKSTKGVILSHRKLLLN</sequence>
<dbReference type="InterPro" id="IPR016187">
    <property type="entry name" value="CTDL_fold"/>
</dbReference>
<dbReference type="Pfam" id="PF00059">
    <property type="entry name" value="Lectin_C"/>
    <property type="match status" value="1"/>
</dbReference>
<evidence type="ECO:0000313" key="4">
    <source>
        <dbReference type="Ensembl" id="ENSSPAP00000019498.1"/>
    </source>
</evidence>
<dbReference type="InterPro" id="IPR001304">
    <property type="entry name" value="C-type_lectin-like"/>
</dbReference>
<accession>A0A3B5ADF0</accession>
<organism evidence="4">
    <name type="scientific">Stegastes partitus</name>
    <name type="common">bicolor damselfish</name>
    <dbReference type="NCBI Taxonomy" id="144197"/>
    <lineage>
        <taxon>Eukaryota</taxon>
        <taxon>Metazoa</taxon>
        <taxon>Chordata</taxon>
        <taxon>Craniata</taxon>
        <taxon>Vertebrata</taxon>
        <taxon>Euteleostomi</taxon>
        <taxon>Actinopterygii</taxon>
        <taxon>Neopterygii</taxon>
        <taxon>Teleostei</taxon>
        <taxon>Neoteleostei</taxon>
        <taxon>Acanthomorphata</taxon>
        <taxon>Ovalentaria</taxon>
        <taxon>Pomacentridae</taxon>
        <taxon>Stegastes</taxon>
    </lineage>
</organism>
<dbReference type="AlphaFoldDB" id="A0A3B5ADF0"/>
<dbReference type="CDD" id="cd03590">
    <property type="entry name" value="CLECT_DC-SIGN_like"/>
    <property type="match status" value="1"/>
</dbReference>
<dbReference type="STRING" id="144197.ENSSPAP00000019498"/>
<dbReference type="PANTHER" id="PTHR22803">
    <property type="entry name" value="MANNOSE, PHOSPHOLIPASE, LECTIN RECEPTOR RELATED"/>
    <property type="match status" value="1"/>
</dbReference>
<keyword evidence="1" id="KW-0430">Lectin</keyword>
<reference evidence="4" key="1">
    <citation type="submission" date="2023-09" db="UniProtKB">
        <authorList>
            <consortium name="Ensembl"/>
        </authorList>
    </citation>
    <scope>IDENTIFICATION</scope>
</reference>
<evidence type="ECO:0000259" key="3">
    <source>
        <dbReference type="PROSITE" id="PS50041"/>
    </source>
</evidence>
<dbReference type="SMART" id="SM00034">
    <property type="entry name" value="CLECT"/>
    <property type="match status" value="1"/>
</dbReference>
<feature type="domain" description="C-type lectin" evidence="3">
    <location>
        <begin position="44"/>
        <end position="154"/>
    </location>
</feature>
<keyword evidence="2" id="KW-1015">Disulfide bond</keyword>
<dbReference type="InterPro" id="IPR050111">
    <property type="entry name" value="C-type_lectin/snaclec_domain"/>
</dbReference>
<dbReference type="PROSITE" id="PS00615">
    <property type="entry name" value="C_TYPE_LECTIN_1"/>
    <property type="match status" value="1"/>
</dbReference>
<dbReference type="PROSITE" id="PS50041">
    <property type="entry name" value="C_TYPE_LECTIN_2"/>
    <property type="match status" value="1"/>
</dbReference>
<protein>
    <recommendedName>
        <fullName evidence="3">C-type lectin domain-containing protein</fullName>
    </recommendedName>
</protein>
<dbReference type="Gene3D" id="3.10.100.10">
    <property type="entry name" value="Mannose-Binding Protein A, subunit A"/>
    <property type="match status" value="1"/>
</dbReference>
<evidence type="ECO:0000256" key="1">
    <source>
        <dbReference type="ARBA" id="ARBA00022734"/>
    </source>
</evidence>
<dbReference type="Ensembl" id="ENSSPAT00000019793.1">
    <property type="protein sequence ID" value="ENSSPAP00000019498.1"/>
    <property type="gene ID" value="ENSSPAG00000014713.1"/>
</dbReference>
<dbReference type="InterPro" id="IPR033989">
    <property type="entry name" value="CD209-like_CTLD"/>
</dbReference>
<dbReference type="InterPro" id="IPR016186">
    <property type="entry name" value="C-type_lectin-like/link_sf"/>
</dbReference>
<dbReference type="GO" id="GO:0030246">
    <property type="term" value="F:carbohydrate binding"/>
    <property type="evidence" value="ECO:0007669"/>
    <property type="project" value="UniProtKB-KW"/>
</dbReference>
<dbReference type="SUPFAM" id="SSF56436">
    <property type="entry name" value="C-type lectin-like"/>
    <property type="match status" value="1"/>
</dbReference>
<dbReference type="GeneTree" id="ENSGT00940000164508"/>
<name>A0A3B5ADF0_9TELE</name>
<proteinExistence type="predicted"/>